<proteinExistence type="predicted"/>
<reference evidence="1" key="1">
    <citation type="submission" date="2015-10" db="EMBL/GenBank/DDBJ databases">
        <authorList>
            <person name="Gilbert D.G."/>
        </authorList>
    </citation>
    <scope>NUCLEOTIDE SEQUENCE</scope>
    <source>
        <strain evidence="1">Phyl III-seqv23</strain>
    </source>
</reference>
<dbReference type="GO" id="GO:0005524">
    <property type="term" value="F:ATP binding"/>
    <property type="evidence" value="ECO:0007669"/>
    <property type="project" value="InterPro"/>
</dbReference>
<dbReference type="PANTHER" id="PTHR11070">
    <property type="entry name" value="UVRD / RECB / PCRA DNA HELICASE FAMILY MEMBER"/>
    <property type="match status" value="1"/>
</dbReference>
<dbReference type="GO" id="GO:0005829">
    <property type="term" value="C:cytosol"/>
    <property type="evidence" value="ECO:0007669"/>
    <property type="project" value="TreeGrafter"/>
</dbReference>
<dbReference type="GO" id="GO:0043138">
    <property type="term" value="F:3'-5' DNA helicase activity"/>
    <property type="evidence" value="ECO:0007669"/>
    <property type="project" value="TreeGrafter"/>
</dbReference>
<dbReference type="InterPro" id="IPR027417">
    <property type="entry name" value="P-loop_NTPase"/>
</dbReference>
<dbReference type="GO" id="GO:0003677">
    <property type="term" value="F:DNA binding"/>
    <property type="evidence" value="ECO:0007669"/>
    <property type="project" value="InterPro"/>
</dbReference>
<dbReference type="Pfam" id="PF13245">
    <property type="entry name" value="AAA_19"/>
    <property type="match status" value="1"/>
</dbReference>
<dbReference type="EMBL" id="LN899827">
    <property type="protein sequence ID" value="CUV45023.1"/>
    <property type="molecule type" value="Genomic_DNA"/>
</dbReference>
<keyword evidence="1" id="KW-0378">Hydrolase</keyword>
<keyword evidence="1" id="KW-0067">ATP-binding</keyword>
<dbReference type="Gene3D" id="3.40.50.300">
    <property type="entry name" value="P-loop containing nucleotide triphosphate hydrolases"/>
    <property type="match status" value="2"/>
</dbReference>
<dbReference type="GO" id="GO:0000725">
    <property type="term" value="P:recombinational repair"/>
    <property type="evidence" value="ECO:0007669"/>
    <property type="project" value="TreeGrafter"/>
</dbReference>
<dbReference type="InterPro" id="IPR000212">
    <property type="entry name" value="DNA_helicase_UvrD/REP"/>
</dbReference>
<gene>
    <name evidence="1" type="ORF">TO10_v1_240010</name>
</gene>
<name>A0A0S4WEX5_RALSL</name>
<sequence>MVGEAVAAAAPEKTADERIAECLAEGRSFVLDAGAGAGKTYSLVEGLKKLCAPTVADRLRRDGQQIACITYTNVAKEQVIERIQGNSLVRVSTIHDFLWSTLQPHQQALRQALLDFNAALPVGSSRRVDQAALEARVAARLEVKYSDRGSKFLEGRIYHDDLLSIARIAYTRYDKLPRIVASRYPYIFIDEYQDTSEAVIDILLRRMLPLAGNKLVLGFFGDKMQNIYHHGEHKGIGELPAELAAPLEVIVKRENRRCSLRVIDVLNNIRTDITQIPGNNNAQGDVAYIRVAAGADEAGLQRARDLLTGTLNWDLAGQGTRELYLTHRLIARKAGFADLLQAFTNRGPFAKDALTDGSDRRIAFFLEKVEPLALAWEKGQIGETLGRLHGAGHRLASRAAKSGVRDALNALMGKRAAGTVREVLETIRDRQLFPLTDDLALRLANTQPIVTAEMDDVAKEREQLEATLYGAFFALPYQQVAAFARFFMTSTPFATKHGVKGDEFDTVLVVLDDSGAAWTFYSFDKYLSGADETAKPERAKRSRNVFYVCCSRARQRLAVIDLTGASAAKDERMRMLFGVDRCYEA</sequence>
<evidence type="ECO:0000313" key="1">
    <source>
        <dbReference type="EMBL" id="CUV45023.1"/>
    </source>
</evidence>
<protein>
    <submittedName>
        <fullName evidence="1">DNA helicase II</fullName>
    </submittedName>
</protein>
<accession>A0A0S4WEX5</accession>
<dbReference type="AlphaFoldDB" id="A0A0S4WEX5"/>
<organism evidence="1">
    <name type="scientific">Ralstonia solanacearum</name>
    <name type="common">Pseudomonas solanacearum</name>
    <dbReference type="NCBI Taxonomy" id="305"/>
    <lineage>
        <taxon>Bacteria</taxon>
        <taxon>Pseudomonadati</taxon>
        <taxon>Pseudomonadota</taxon>
        <taxon>Betaproteobacteria</taxon>
        <taxon>Burkholderiales</taxon>
        <taxon>Burkholderiaceae</taxon>
        <taxon>Ralstonia</taxon>
        <taxon>Ralstonia solanacearum species complex</taxon>
    </lineage>
</organism>
<dbReference type="PANTHER" id="PTHR11070:SF3">
    <property type="entry name" value="DNA 3'-5' HELICASE"/>
    <property type="match status" value="1"/>
</dbReference>
<keyword evidence="1" id="KW-0347">Helicase</keyword>
<keyword evidence="1" id="KW-0547">Nucleotide-binding</keyword>
<dbReference type="SUPFAM" id="SSF52540">
    <property type="entry name" value="P-loop containing nucleoside triphosphate hydrolases"/>
    <property type="match status" value="1"/>
</dbReference>